<dbReference type="Pfam" id="PF19698">
    <property type="entry name" value="DUF6197"/>
    <property type="match status" value="1"/>
</dbReference>
<evidence type="ECO:0000313" key="2">
    <source>
        <dbReference type="Proteomes" id="UP000198803"/>
    </source>
</evidence>
<gene>
    <name evidence="1" type="ORF">SAMN05444163_8100</name>
</gene>
<accession>A0ABY0QHA6</accession>
<sequence length="132" mass="14867">MTDRSTIHAILVAARKRIENPANWCQEWHFLFTDGTPWLWSSVITESGYLLPGPEQLAYVRTNVARCCADGAILLEVLNDQSQAYIEAEDIMRTEAQRLYGMTYSKVNDSEDGHAKVLKVFDAAIAWASEAE</sequence>
<dbReference type="RefSeq" id="WP_091977257.1">
    <property type="nucleotide sequence ID" value="NZ_LT629693.1"/>
</dbReference>
<reference evidence="1 2" key="1">
    <citation type="submission" date="2016-10" db="EMBL/GenBank/DDBJ databases">
        <authorList>
            <person name="Varghese N."/>
            <person name="Submissions S."/>
        </authorList>
    </citation>
    <scope>NUCLEOTIDE SEQUENCE [LARGE SCALE GENOMIC DNA]</scope>
    <source>
        <strain evidence="1 2">GAS524</strain>
    </source>
</reference>
<dbReference type="Proteomes" id="UP000198803">
    <property type="component" value="Chromosome I"/>
</dbReference>
<name>A0ABY0QHA6_9BRAD</name>
<keyword evidence="2" id="KW-1185">Reference proteome</keyword>
<proteinExistence type="predicted"/>
<protein>
    <submittedName>
        <fullName evidence="1">Uncharacterized protein</fullName>
    </submittedName>
</protein>
<dbReference type="InterPro" id="IPR045677">
    <property type="entry name" value="DUF6197"/>
</dbReference>
<dbReference type="EMBL" id="LT629693">
    <property type="protein sequence ID" value="SDK43338.1"/>
    <property type="molecule type" value="Genomic_DNA"/>
</dbReference>
<evidence type="ECO:0000313" key="1">
    <source>
        <dbReference type="EMBL" id="SDK43338.1"/>
    </source>
</evidence>
<organism evidence="1 2">
    <name type="scientific">Bradyrhizobium ottawaense</name>
    <dbReference type="NCBI Taxonomy" id="931866"/>
    <lineage>
        <taxon>Bacteria</taxon>
        <taxon>Pseudomonadati</taxon>
        <taxon>Pseudomonadota</taxon>
        <taxon>Alphaproteobacteria</taxon>
        <taxon>Hyphomicrobiales</taxon>
        <taxon>Nitrobacteraceae</taxon>
        <taxon>Bradyrhizobium</taxon>
    </lineage>
</organism>